<dbReference type="GO" id="GO:0005737">
    <property type="term" value="C:cytoplasm"/>
    <property type="evidence" value="ECO:0007669"/>
    <property type="project" value="TreeGrafter"/>
</dbReference>
<evidence type="ECO:0000256" key="4">
    <source>
        <dbReference type="ARBA" id="ARBA00019465"/>
    </source>
</evidence>
<dbReference type="SUPFAM" id="SSF48179">
    <property type="entry name" value="6-phosphogluconate dehydrogenase C-terminal domain-like"/>
    <property type="match status" value="1"/>
</dbReference>
<dbReference type="PANTHER" id="PTHR21708">
    <property type="entry name" value="PROBABLE 2-DEHYDROPANTOATE 2-REDUCTASE"/>
    <property type="match status" value="1"/>
</dbReference>
<reference evidence="13 14" key="1">
    <citation type="submission" date="2018-02" db="EMBL/GenBank/DDBJ databases">
        <title>Genomic Encyclopedia of Archaeal and Bacterial Type Strains, Phase II (KMG-II): from individual species to whole genera.</title>
        <authorList>
            <person name="Goeker M."/>
        </authorList>
    </citation>
    <scope>NUCLEOTIDE SEQUENCE [LARGE SCALE GENOMIC DNA]</scope>
    <source>
        <strain evidence="13 14">DSM 18921</strain>
    </source>
</reference>
<dbReference type="InterPro" id="IPR008927">
    <property type="entry name" value="6-PGluconate_DH-like_C_sf"/>
</dbReference>
<evidence type="ECO:0000256" key="8">
    <source>
        <dbReference type="ARBA" id="ARBA00032024"/>
    </source>
</evidence>
<evidence type="ECO:0000256" key="10">
    <source>
        <dbReference type="RuleBase" id="RU362068"/>
    </source>
</evidence>
<organism evidence="13 14">
    <name type="scientific">Albidovulum denitrificans</name>
    <dbReference type="NCBI Taxonomy" id="404881"/>
    <lineage>
        <taxon>Bacteria</taxon>
        <taxon>Pseudomonadati</taxon>
        <taxon>Pseudomonadota</taxon>
        <taxon>Alphaproteobacteria</taxon>
        <taxon>Rhodobacterales</taxon>
        <taxon>Paracoccaceae</taxon>
        <taxon>Albidovulum</taxon>
    </lineage>
</organism>
<sequence length="310" mass="32401">MDILMIGAGGIGGFLAAKLIPAGHRVFLLARGAHLEAIRRDGLKLVEGGGETVVHPAAISDDLAALPPADLAIFAVKGQDLEEVIAAYRPHAKSDTLVLPFQNGVDAPDLLAAAFGAGNTLTGIARIFSNITAPGVVTQYGGGSSFTIGDVEGRQTSPRVRAVIEAFRAAGINAPDCADVTVDLWQKFLLFNAVSGTTAAARCRFREIRANPELMAFFRGLVAEVDAVARAKGVALPENAVERTMAFAAKMPDEARASTAHDLDHGKPIEVDRICGAVARMGRELGVPVPNSTAVAAILSPWRNGAPRGR</sequence>
<dbReference type="EMBL" id="PVEP01000001">
    <property type="protein sequence ID" value="PQV59168.1"/>
    <property type="molecule type" value="Genomic_DNA"/>
</dbReference>
<dbReference type="AlphaFoldDB" id="A0A2S8SEQ7"/>
<dbReference type="InterPro" id="IPR051402">
    <property type="entry name" value="KPR-Related"/>
</dbReference>
<keyword evidence="6 10" id="KW-0521">NADP</keyword>
<comment type="similarity">
    <text evidence="2 10">Belongs to the ketopantoate reductase family.</text>
</comment>
<evidence type="ECO:0000313" key="13">
    <source>
        <dbReference type="EMBL" id="PQV59168.1"/>
    </source>
</evidence>
<gene>
    <name evidence="13" type="ORF">LX70_00992</name>
</gene>
<name>A0A2S8SEQ7_9RHOB</name>
<dbReference type="InterPro" id="IPR013752">
    <property type="entry name" value="KPA_reductase"/>
</dbReference>
<keyword evidence="5 10" id="KW-0566">Pantothenate biosynthesis</keyword>
<feature type="domain" description="Ketopantoate reductase C-terminal" evidence="12">
    <location>
        <begin position="180"/>
        <end position="299"/>
    </location>
</feature>
<dbReference type="GO" id="GO:0008677">
    <property type="term" value="F:2-dehydropantoate 2-reductase activity"/>
    <property type="evidence" value="ECO:0007669"/>
    <property type="project" value="UniProtKB-EC"/>
</dbReference>
<dbReference type="Proteomes" id="UP000238338">
    <property type="component" value="Unassembled WGS sequence"/>
</dbReference>
<evidence type="ECO:0000256" key="9">
    <source>
        <dbReference type="ARBA" id="ARBA00048793"/>
    </source>
</evidence>
<comment type="pathway">
    <text evidence="1 10">Cofactor biosynthesis; (R)-pantothenate biosynthesis; (R)-pantoate from 3-methyl-2-oxobutanoate: step 2/2.</text>
</comment>
<dbReference type="GO" id="GO:0015940">
    <property type="term" value="P:pantothenate biosynthetic process"/>
    <property type="evidence" value="ECO:0007669"/>
    <property type="project" value="UniProtKB-UniPathway"/>
</dbReference>
<comment type="caution">
    <text evidence="13">The sequence shown here is derived from an EMBL/GenBank/DDBJ whole genome shotgun (WGS) entry which is preliminary data.</text>
</comment>
<dbReference type="InterPro" id="IPR036291">
    <property type="entry name" value="NAD(P)-bd_dom_sf"/>
</dbReference>
<dbReference type="Gene3D" id="1.10.1040.10">
    <property type="entry name" value="N-(1-d-carboxylethyl)-l-norvaline Dehydrogenase, domain 2"/>
    <property type="match status" value="1"/>
</dbReference>
<dbReference type="Pfam" id="PF08546">
    <property type="entry name" value="ApbA_C"/>
    <property type="match status" value="1"/>
</dbReference>
<dbReference type="UniPathway" id="UPA00028">
    <property type="reaction ID" value="UER00004"/>
</dbReference>
<evidence type="ECO:0000259" key="11">
    <source>
        <dbReference type="Pfam" id="PF02558"/>
    </source>
</evidence>
<dbReference type="PANTHER" id="PTHR21708:SF26">
    <property type="entry name" value="2-DEHYDROPANTOATE 2-REDUCTASE"/>
    <property type="match status" value="1"/>
</dbReference>
<evidence type="ECO:0000256" key="7">
    <source>
        <dbReference type="ARBA" id="ARBA00023002"/>
    </source>
</evidence>
<evidence type="ECO:0000313" key="14">
    <source>
        <dbReference type="Proteomes" id="UP000238338"/>
    </source>
</evidence>
<dbReference type="Gene3D" id="3.40.50.720">
    <property type="entry name" value="NAD(P)-binding Rossmann-like Domain"/>
    <property type="match status" value="1"/>
</dbReference>
<dbReference type="InterPro" id="IPR013332">
    <property type="entry name" value="KPR_N"/>
</dbReference>
<dbReference type="FunFam" id="1.10.1040.10:FF:000017">
    <property type="entry name" value="2-dehydropantoate 2-reductase"/>
    <property type="match status" value="1"/>
</dbReference>
<feature type="domain" description="Ketopantoate reductase N-terminal" evidence="11">
    <location>
        <begin position="3"/>
        <end position="152"/>
    </location>
</feature>
<dbReference type="RefSeq" id="WP_105513362.1">
    <property type="nucleotide sequence ID" value="NZ_PVEP01000001.1"/>
</dbReference>
<accession>A0A2S8SEQ7</accession>
<evidence type="ECO:0000256" key="6">
    <source>
        <dbReference type="ARBA" id="ARBA00022857"/>
    </source>
</evidence>
<comment type="catalytic activity">
    <reaction evidence="9 10">
        <text>(R)-pantoate + NADP(+) = 2-dehydropantoate + NADPH + H(+)</text>
        <dbReference type="Rhea" id="RHEA:16233"/>
        <dbReference type="ChEBI" id="CHEBI:11561"/>
        <dbReference type="ChEBI" id="CHEBI:15378"/>
        <dbReference type="ChEBI" id="CHEBI:15980"/>
        <dbReference type="ChEBI" id="CHEBI:57783"/>
        <dbReference type="ChEBI" id="CHEBI:58349"/>
        <dbReference type="EC" id="1.1.1.169"/>
    </reaction>
</comment>
<evidence type="ECO:0000259" key="12">
    <source>
        <dbReference type="Pfam" id="PF08546"/>
    </source>
</evidence>
<evidence type="ECO:0000256" key="1">
    <source>
        <dbReference type="ARBA" id="ARBA00004994"/>
    </source>
</evidence>
<evidence type="ECO:0000256" key="2">
    <source>
        <dbReference type="ARBA" id="ARBA00007870"/>
    </source>
</evidence>
<dbReference type="EC" id="1.1.1.169" evidence="3 10"/>
<protein>
    <recommendedName>
        <fullName evidence="4 10">2-dehydropantoate 2-reductase</fullName>
        <ecNumber evidence="3 10">1.1.1.169</ecNumber>
    </recommendedName>
    <alternativeName>
        <fullName evidence="8 10">Ketopantoate reductase</fullName>
    </alternativeName>
</protein>
<dbReference type="Pfam" id="PF02558">
    <property type="entry name" value="ApbA"/>
    <property type="match status" value="1"/>
</dbReference>
<keyword evidence="7 10" id="KW-0560">Oxidoreductase</keyword>
<dbReference type="OrthoDB" id="9796561at2"/>
<comment type="function">
    <text evidence="10">Catalyzes the NADPH-dependent reduction of ketopantoate into pantoic acid.</text>
</comment>
<evidence type="ECO:0000256" key="3">
    <source>
        <dbReference type="ARBA" id="ARBA00013014"/>
    </source>
</evidence>
<dbReference type="InterPro" id="IPR013328">
    <property type="entry name" value="6PGD_dom2"/>
</dbReference>
<evidence type="ECO:0000256" key="5">
    <source>
        <dbReference type="ARBA" id="ARBA00022655"/>
    </source>
</evidence>
<dbReference type="InterPro" id="IPR003710">
    <property type="entry name" value="ApbA"/>
</dbReference>
<proteinExistence type="inferred from homology"/>
<dbReference type="SUPFAM" id="SSF51735">
    <property type="entry name" value="NAD(P)-binding Rossmann-fold domains"/>
    <property type="match status" value="1"/>
</dbReference>
<keyword evidence="14" id="KW-1185">Reference proteome</keyword>
<dbReference type="NCBIfam" id="TIGR00745">
    <property type="entry name" value="apbA_panE"/>
    <property type="match status" value="1"/>
</dbReference>